<evidence type="ECO:0000313" key="19">
    <source>
        <dbReference type="Proteomes" id="UP000183868"/>
    </source>
</evidence>
<dbReference type="PROSITE" id="PS00379">
    <property type="entry name" value="CDP_ALCOHOL_P_TRANSF"/>
    <property type="match status" value="1"/>
</dbReference>
<dbReference type="PANTHER" id="PTHR14269:SF62">
    <property type="entry name" value="CDP-DIACYLGLYCEROL--GLYCEROL-3-PHOSPHATE 3-PHOSPHATIDYLTRANSFERASE 1, CHLOROPLASTIC"/>
    <property type="match status" value="1"/>
</dbReference>
<evidence type="ECO:0000256" key="12">
    <source>
        <dbReference type="ARBA" id="ARBA00023209"/>
    </source>
</evidence>
<evidence type="ECO:0000256" key="8">
    <source>
        <dbReference type="ARBA" id="ARBA00022692"/>
    </source>
</evidence>
<keyword evidence="12" id="KW-0594">Phospholipid biosynthesis</keyword>
<dbReference type="InterPro" id="IPR050324">
    <property type="entry name" value="CDP-alcohol_PTase-I"/>
</dbReference>
<dbReference type="PIRSF" id="PIRSF000847">
    <property type="entry name" value="Phos_ph_gly_syn"/>
    <property type="match status" value="1"/>
</dbReference>
<keyword evidence="10" id="KW-0443">Lipid metabolism</keyword>
<keyword evidence="7 16" id="KW-0808">Transferase</keyword>
<keyword evidence="13" id="KW-1208">Phospholipid metabolism</keyword>
<evidence type="ECO:0000256" key="4">
    <source>
        <dbReference type="ARBA" id="ARBA00013170"/>
    </source>
</evidence>
<keyword evidence="11 17" id="KW-0472">Membrane</keyword>
<dbReference type="Proteomes" id="UP000183868">
    <property type="component" value="Chromosome"/>
</dbReference>
<comment type="subcellular location">
    <subcellularLocation>
        <location evidence="1">Membrane</location>
        <topology evidence="1">Multi-pass membrane protein</topology>
    </subcellularLocation>
</comment>
<name>A0A1J1CFG3_CALAY</name>
<dbReference type="EC" id="2.7.8.5" evidence="4 15"/>
<sequence length="222" mass="25812">MLKIDTQLNLKVMEMRHSIPNQLTIFRILLTPVFVFFFLKGGTSNIRIASIIYLIASITDWYDGYIARRLHMITRLGQFMDPLADKILVSAALAVFAHENYLEWWAVILIITRDFLITGLRLFALYIGKPIITSVIAKWKTFLQMFFIFALLIYLNIPGVPEIRLDRVSNPYLIWTTLSMYLIVVLTIVSGVHYLIVNRSHAMELFKRTFYLLTKPFQSKGD</sequence>
<evidence type="ECO:0000256" key="17">
    <source>
        <dbReference type="SAM" id="Phobius"/>
    </source>
</evidence>
<evidence type="ECO:0000256" key="1">
    <source>
        <dbReference type="ARBA" id="ARBA00004141"/>
    </source>
</evidence>
<evidence type="ECO:0000256" key="14">
    <source>
        <dbReference type="ARBA" id="ARBA00048586"/>
    </source>
</evidence>
<dbReference type="GO" id="GO:0016020">
    <property type="term" value="C:membrane"/>
    <property type="evidence" value="ECO:0007669"/>
    <property type="project" value="UniProtKB-SubCell"/>
</dbReference>
<keyword evidence="6" id="KW-0444">Lipid biosynthesis</keyword>
<keyword evidence="9 17" id="KW-1133">Transmembrane helix</keyword>
<organism evidence="18 19">
    <name type="scientific">Caldithrix abyssi DSM 13497</name>
    <dbReference type="NCBI Taxonomy" id="880073"/>
    <lineage>
        <taxon>Bacteria</taxon>
        <taxon>Pseudomonadati</taxon>
        <taxon>Calditrichota</taxon>
        <taxon>Calditrichia</taxon>
        <taxon>Calditrichales</taxon>
        <taxon>Calditrichaceae</taxon>
        <taxon>Caldithrix</taxon>
    </lineage>
</organism>
<dbReference type="KEGG" id="caby:Cabys_3935"/>
<evidence type="ECO:0000256" key="10">
    <source>
        <dbReference type="ARBA" id="ARBA00023098"/>
    </source>
</evidence>
<evidence type="ECO:0000256" key="13">
    <source>
        <dbReference type="ARBA" id="ARBA00023264"/>
    </source>
</evidence>
<gene>
    <name evidence="18" type="ORF">Cabys_3935</name>
</gene>
<dbReference type="AlphaFoldDB" id="A0A1J1CFG3"/>
<dbReference type="EMBL" id="CP018099">
    <property type="protein sequence ID" value="APF20680.1"/>
    <property type="molecule type" value="Genomic_DNA"/>
</dbReference>
<proteinExistence type="inferred from homology"/>
<comment type="similarity">
    <text evidence="3 16">Belongs to the CDP-alcohol phosphatidyltransferase class-I family.</text>
</comment>
<dbReference type="InterPro" id="IPR048254">
    <property type="entry name" value="CDP_ALCOHOL_P_TRANSF_CS"/>
</dbReference>
<dbReference type="NCBIfam" id="TIGR00560">
    <property type="entry name" value="pgsA"/>
    <property type="match status" value="1"/>
</dbReference>
<keyword evidence="8 17" id="KW-0812">Transmembrane</keyword>
<comment type="pathway">
    <text evidence="2">Phospholipid metabolism; phosphatidylglycerol biosynthesis; phosphatidylglycerol from CDP-diacylglycerol: step 1/2.</text>
</comment>
<accession>A0A1J1CFG3</accession>
<evidence type="ECO:0000256" key="11">
    <source>
        <dbReference type="ARBA" id="ARBA00023136"/>
    </source>
</evidence>
<dbReference type="InterPro" id="IPR004570">
    <property type="entry name" value="Phosphatidylglycerol_P_synth"/>
</dbReference>
<feature type="transmembrane region" description="Helical" evidence="17">
    <location>
        <begin position="139"/>
        <end position="157"/>
    </location>
</feature>
<dbReference type="Pfam" id="PF01066">
    <property type="entry name" value="CDP-OH_P_transf"/>
    <property type="match status" value="1"/>
</dbReference>
<evidence type="ECO:0000256" key="3">
    <source>
        <dbReference type="ARBA" id="ARBA00010441"/>
    </source>
</evidence>
<comment type="catalytic activity">
    <reaction evidence="14">
        <text>a CDP-1,2-diacyl-sn-glycerol + sn-glycerol 3-phosphate = a 1,2-diacyl-sn-glycero-3-phospho-(1'-sn-glycero-3'-phosphate) + CMP + H(+)</text>
        <dbReference type="Rhea" id="RHEA:12593"/>
        <dbReference type="ChEBI" id="CHEBI:15378"/>
        <dbReference type="ChEBI" id="CHEBI:57597"/>
        <dbReference type="ChEBI" id="CHEBI:58332"/>
        <dbReference type="ChEBI" id="CHEBI:60110"/>
        <dbReference type="ChEBI" id="CHEBI:60377"/>
        <dbReference type="EC" id="2.7.8.5"/>
    </reaction>
</comment>
<evidence type="ECO:0000256" key="7">
    <source>
        <dbReference type="ARBA" id="ARBA00022679"/>
    </source>
</evidence>
<protein>
    <recommendedName>
        <fullName evidence="5 15">CDP-diacylglycerol--glycerol-3-phosphate 3-phosphatidyltransferase</fullName>
        <ecNumber evidence="4 15">2.7.8.5</ecNumber>
    </recommendedName>
</protein>
<evidence type="ECO:0000256" key="5">
    <source>
        <dbReference type="ARBA" id="ARBA00014944"/>
    </source>
</evidence>
<dbReference type="InterPro" id="IPR043130">
    <property type="entry name" value="CDP-OH_PTrfase_TM_dom"/>
</dbReference>
<feature type="transmembrane region" description="Helical" evidence="17">
    <location>
        <begin position="172"/>
        <end position="197"/>
    </location>
</feature>
<dbReference type="GO" id="GO:0008444">
    <property type="term" value="F:CDP-diacylglycerol-glycerol-3-phosphate 3-phosphatidyltransferase activity"/>
    <property type="evidence" value="ECO:0007669"/>
    <property type="project" value="UniProtKB-UniRule"/>
</dbReference>
<evidence type="ECO:0000256" key="9">
    <source>
        <dbReference type="ARBA" id="ARBA00022989"/>
    </source>
</evidence>
<dbReference type="GO" id="GO:0046474">
    <property type="term" value="P:glycerophospholipid biosynthetic process"/>
    <property type="evidence" value="ECO:0007669"/>
    <property type="project" value="TreeGrafter"/>
</dbReference>
<evidence type="ECO:0000256" key="6">
    <source>
        <dbReference type="ARBA" id="ARBA00022516"/>
    </source>
</evidence>
<dbReference type="InterPro" id="IPR000462">
    <property type="entry name" value="CDP-OH_P_trans"/>
</dbReference>
<evidence type="ECO:0000256" key="16">
    <source>
        <dbReference type="RuleBase" id="RU003750"/>
    </source>
</evidence>
<feature type="transmembrane region" description="Helical" evidence="17">
    <location>
        <begin position="104"/>
        <end position="127"/>
    </location>
</feature>
<dbReference type="PANTHER" id="PTHR14269">
    <property type="entry name" value="CDP-DIACYLGLYCEROL--GLYCEROL-3-PHOSPHATE 3-PHOSPHATIDYLTRANSFERASE-RELATED"/>
    <property type="match status" value="1"/>
</dbReference>
<dbReference type="Gene3D" id="1.20.120.1760">
    <property type="match status" value="1"/>
</dbReference>
<evidence type="ECO:0000313" key="18">
    <source>
        <dbReference type="EMBL" id="APF20680.1"/>
    </source>
</evidence>
<evidence type="ECO:0000256" key="2">
    <source>
        <dbReference type="ARBA" id="ARBA00005042"/>
    </source>
</evidence>
<reference evidence="18 19" key="1">
    <citation type="submission" date="2016-11" db="EMBL/GenBank/DDBJ databases">
        <title>Genomic analysis of Caldithrix abyssi and proposal of a novel bacterial phylum Caldithrichaeota.</title>
        <authorList>
            <person name="Kublanov I."/>
            <person name="Sigalova O."/>
            <person name="Gavrilov S."/>
            <person name="Lebedinsky A."/>
            <person name="Ivanova N."/>
            <person name="Daum C."/>
            <person name="Reddy T."/>
            <person name="Klenk H.P."/>
            <person name="Goker M."/>
            <person name="Reva O."/>
            <person name="Miroshnichenko M."/>
            <person name="Kyprides N."/>
            <person name="Woyke T."/>
            <person name="Gelfand M."/>
        </authorList>
    </citation>
    <scope>NUCLEOTIDE SEQUENCE [LARGE SCALE GENOMIC DNA]</scope>
    <source>
        <strain evidence="18 19">LF13</strain>
    </source>
</reference>
<evidence type="ECO:0000256" key="15">
    <source>
        <dbReference type="NCBIfam" id="TIGR00560"/>
    </source>
</evidence>